<accession>A0A976N1J1</accession>
<proteinExistence type="predicted"/>
<evidence type="ECO:0000313" key="1">
    <source>
        <dbReference type="EMBL" id="UPW41166.1"/>
    </source>
</evidence>
<reference evidence="1" key="1">
    <citation type="submission" date="2022-02" db="EMBL/GenBank/DDBJ databases">
        <title>Towards deciphering the DNA virus diversity associated with rodent species in the families Cricetidae and Heteromyidae.</title>
        <authorList>
            <person name="Lund M."/>
            <person name="Larsen B.B."/>
            <person name="Gryseels S."/>
            <person name="Kraberger S."/>
            <person name="Rowsey D.M."/>
            <person name="Steger L."/>
            <person name="Yule K.M."/>
            <person name="Upham N.S."/>
            <person name="Worobey M."/>
            <person name="Van Doorslaer K."/>
            <person name="Varsani A."/>
        </authorList>
    </citation>
    <scope>NUCLEOTIDE SEQUENCE</scope>
    <source>
        <strain evidence="1">UA08Rod_5336</strain>
    </source>
</reference>
<name>A0A976N1J1_9VIRU</name>
<protein>
    <submittedName>
        <fullName evidence="1">Uncharacterized protein</fullName>
    </submittedName>
</protein>
<dbReference type="EMBL" id="OM869552">
    <property type="protein sequence ID" value="UPW41166.1"/>
    <property type="molecule type" value="Genomic_DNA"/>
</dbReference>
<sequence length="114" mass="14134">MLTKRQIKKIKNSSKYKFFEDAKKAIDLWYKNHMYTKAENAPWKNEFYNEIYLNYSYITNRFKINYIKEREEYYERKNQENIDKSRKMGRLDSSSLPSTTNHFLKKYSKRNKKC</sequence>
<organism evidence="1">
    <name type="scientific">Sigmofec virus UA08Rod_5336</name>
    <dbReference type="NCBI Taxonomy" id="2929419"/>
    <lineage>
        <taxon>Viruses</taxon>
        <taxon>Monodnaviria</taxon>
        <taxon>Sangervirae</taxon>
        <taxon>Phixviricota</taxon>
        <taxon>Malgrandaviricetes</taxon>
        <taxon>Petitvirales</taxon>
        <taxon>Microviridae</taxon>
    </lineage>
</organism>